<comment type="caution">
    <text evidence="16">The sequence shown here is derived from an EMBL/GenBank/DDBJ whole genome shotgun (WGS) entry which is preliminary data.</text>
</comment>
<keyword evidence="5 11" id="KW-0902">Two-component regulatory system</keyword>
<dbReference type="SUPFAM" id="SSF46689">
    <property type="entry name" value="Homeodomain-like"/>
    <property type="match status" value="1"/>
</dbReference>
<comment type="function">
    <text evidence="11">Transcriptional activator that binds specific DNA sequence.</text>
</comment>
<gene>
    <name evidence="16" type="ORF">P3X46_019287</name>
</gene>
<organism evidence="16 17">
    <name type="scientific">Hevea brasiliensis</name>
    <name type="common">Para rubber tree</name>
    <name type="synonym">Siphonia brasiliensis</name>
    <dbReference type="NCBI Taxonomy" id="3981"/>
    <lineage>
        <taxon>Eukaryota</taxon>
        <taxon>Viridiplantae</taxon>
        <taxon>Streptophyta</taxon>
        <taxon>Embryophyta</taxon>
        <taxon>Tracheophyta</taxon>
        <taxon>Spermatophyta</taxon>
        <taxon>Magnoliopsida</taxon>
        <taxon>eudicotyledons</taxon>
        <taxon>Gunneridae</taxon>
        <taxon>Pentapetalae</taxon>
        <taxon>rosids</taxon>
        <taxon>fabids</taxon>
        <taxon>Malpighiales</taxon>
        <taxon>Euphorbiaceae</taxon>
        <taxon>Crotonoideae</taxon>
        <taxon>Micrandreae</taxon>
        <taxon>Hevea</taxon>
    </lineage>
</organism>
<keyword evidence="3 12" id="KW-0597">Phosphoprotein</keyword>
<comment type="similarity">
    <text evidence="2">Belongs to the ARR family. Type-B subfamily.</text>
</comment>
<evidence type="ECO:0000256" key="13">
    <source>
        <dbReference type="SAM" id="MobiDB-lite"/>
    </source>
</evidence>
<evidence type="ECO:0000256" key="1">
    <source>
        <dbReference type="ARBA" id="ARBA00004123"/>
    </source>
</evidence>
<feature type="compositionally biased region" description="Basic and acidic residues" evidence="13">
    <location>
        <begin position="141"/>
        <end position="157"/>
    </location>
</feature>
<dbReference type="EMBL" id="JARPOI010000011">
    <property type="protein sequence ID" value="KAJ9167673.1"/>
    <property type="molecule type" value="Genomic_DNA"/>
</dbReference>
<protein>
    <recommendedName>
        <fullName evidence="11">Two-component response regulator</fullName>
    </recommendedName>
</protein>
<dbReference type="InterPro" id="IPR045279">
    <property type="entry name" value="ARR-like"/>
</dbReference>
<evidence type="ECO:0000259" key="15">
    <source>
        <dbReference type="PROSITE" id="PS51294"/>
    </source>
</evidence>
<dbReference type="PROSITE" id="PS51294">
    <property type="entry name" value="HTH_MYB"/>
    <property type="match status" value="1"/>
</dbReference>
<dbReference type="InterPro" id="IPR011006">
    <property type="entry name" value="CheY-like_superfamily"/>
</dbReference>
<keyword evidence="9 11" id="KW-0804">Transcription</keyword>
<feature type="region of interest" description="Disordered" evidence="13">
    <location>
        <begin position="141"/>
        <end position="195"/>
    </location>
</feature>
<evidence type="ECO:0000256" key="2">
    <source>
        <dbReference type="ARBA" id="ARBA00006015"/>
    </source>
</evidence>
<dbReference type="PANTHER" id="PTHR43874:SF7">
    <property type="entry name" value="TWO-COMPONENT RESPONSE REGULATOR ARR10"/>
    <property type="match status" value="1"/>
</dbReference>
<accession>A0ABQ9LJF9</accession>
<dbReference type="InterPro" id="IPR017930">
    <property type="entry name" value="Myb_dom"/>
</dbReference>
<evidence type="ECO:0000256" key="8">
    <source>
        <dbReference type="ARBA" id="ARBA00023159"/>
    </source>
</evidence>
<reference evidence="16" key="1">
    <citation type="journal article" date="2023" name="Plant Biotechnol. J.">
        <title>Chromosome-level wild Hevea brasiliensis genome provides new tools for genomic-assisted breeding and valuable loci to elevate rubber yield.</title>
        <authorList>
            <person name="Cheng H."/>
            <person name="Song X."/>
            <person name="Hu Y."/>
            <person name="Wu T."/>
            <person name="Yang Q."/>
            <person name="An Z."/>
            <person name="Feng S."/>
            <person name="Deng Z."/>
            <person name="Wu W."/>
            <person name="Zeng X."/>
            <person name="Tu M."/>
            <person name="Wang X."/>
            <person name="Huang H."/>
        </authorList>
    </citation>
    <scope>NUCLEOTIDE SEQUENCE</scope>
    <source>
        <strain evidence="16">MT/VB/25A 57/8</strain>
    </source>
</reference>
<dbReference type="InterPro" id="IPR001789">
    <property type="entry name" value="Sig_transdc_resp-reg_receiver"/>
</dbReference>
<dbReference type="Gene3D" id="1.10.10.60">
    <property type="entry name" value="Homeodomain-like"/>
    <property type="match status" value="1"/>
</dbReference>
<evidence type="ECO:0000256" key="10">
    <source>
        <dbReference type="ARBA" id="ARBA00023242"/>
    </source>
</evidence>
<evidence type="ECO:0000313" key="16">
    <source>
        <dbReference type="EMBL" id="KAJ9167673.1"/>
    </source>
</evidence>
<evidence type="ECO:0000313" key="17">
    <source>
        <dbReference type="Proteomes" id="UP001174677"/>
    </source>
</evidence>
<evidence type="ECO:0000259" key="14">
    <source>
        <dbReference type="PROSITE" id="PS50110"/>
    </source>
</evidence>
<dbReference type="InterPro" id="IPR009057">
    <property type="entry name" value="Homeodomain-like_sf"/>
</dbReference>
<evidence type="ECO:0000256" key="6">
    <source>
        <dbReference type="ARBA" id="ARBA00023015"/>
    </source>
</evidence>
<keyword evidence="6 11" id="KW-0805">Transcription regulation</keyword>
<dbReference type="NCBIfam" id="TIGR01557">
    <property type="entry name" value="myb_SHAQKYF"/>
    <property type="match status" value="1"/>
</dbReference>
<dbReference type="PIRSF" id="PIRSF036392">
    <property type="entry name" value="RR_ARR_type-B"/>
    <property type="match status" value="1"/>
</dbReference>
<dbReference type="CDD" id="cd17584">
    <property type="entry name" value="REC_typeB_ARR-like"/>
    <property type="match status" value="1"/>
</dbReference>
<dbReference type="Gene3D" id="3.40.50.2300">
    <property type="match status" value="1"/>
</dbReference>
<dbReference type="Pfam" id="PF00072">
    <property type="entry name" value="Response_reg"/>
    <property type="match status" value="1"/>
</dbReference>
<dbReference type="Proteomes" id="UP001174677">
    <property type="component" value="Chromosome 11"/>
</dbReference>
<dbReference type="InterPro" id="IPR017053">
    <property type="entry name" value="Response_reg_B-typ_pln"/>
</dbReference>
<evidence type="ECO:0000256" key="11">
    <source>
        <dbReference type="PIRNR" id="PIRNR036392"/>
    </source>
</evidence>
<keyword evidence="17" id="KW-1185">Reference proteome</keyword>
<keyword evidence="10 11" id="KW-0539">Nucleus</keyword>
<evidence type="ECO:0000256" key="3">
    <source>
        <dbReference type="ARBA" id="ARBA00022553"/>
    </source>
</evidence>
<feature type="modified residue" description="4-aspartylphosphate" evidence="12">
    <location>
        <position position="70"/>
    </location>
</feature>
<dbReference type="SMART" id="SM00448">
    <property type="entry name" value="REC"/>
    <property type="match status" value="1"/>
</dbReference>
<proteinExistence type="inferred from homology"/>
<feature type="domain" description="HTH myb-type" evidence="15">
    <location>
        <begin position="193"/>
        <end position="252"/>
    </location>
</feature>
<comment type="subcellular location">
    <subcellularLocation>
        <location evidence="1 11">Nucleus</location>
    </subcellularLocation>
</comment>
<evidence type="ECO:0000256" key="5">
    <source>
        <dbReference type="ARBA" id="ARBA00023012"/>
    </source>
</evidence>
<evidence type="ECO:0000256" key="9">
    <source>
        <dbReference type="ARBA" id="ARBA00023163"/>
    </source>
</evidence>
<dbReference type="InterPro" id="IPR001005">
    <property type="entry name" value="SANT/Myb"/>
</dbReference>
<feature type="compositionally biased region" description="Acidic residues" evidence="13">
    <location>
        <begin position="174"/>
        <end position="190"/>
    </location>
</feature>
<name>A0ABQ9LJF9_HEVBR</name>
<keyword evidence="4" id="KW-0932">Cytokinin signaling pathway</keyword>
<dbReference type="Pfam" id="PF00249">
    <property type="entry name" value="Myb_DNA-binding"/>
    <property type="match status" value="1"/>
</dbReference>
<keyword evidence="8 11" id="KW-0010">Activator</keyword>
<evidence type="ECO:0000256" key="12">
    <source>
        <dbReference type="PROSITE-ProRule" id="PRU00169"/>
    </source>
</evidence>
<feature type="domain" description="Response regulatory" evidence="14">
    <location>
        <begin position="19"/>
        <end position="134"/>
    </location>
</feature>
<dbReference type="PROSITE" id="PS50110">
    <property type="entry name" value="RESPONSE_REGULATORY"/>
    <property type="match status" value="1"/>
</dbReference>
<dbReference type="InterPro" id="IPR006447">
    <property type="entry name" value="Myb_dom_plants"/>
</dbReference>
<evidence type="ECO:0000256" key="7">
    <source>
        <dbReference type="ARBA" id="ARBA00023125"/>
    </source>
</evidence>
<sequence length="689" mass="76124">MTVEQGIGQPRDQFPIGMRVLAVDDDPTCLLLLETLLRRCQYHVTTTSQAIAALKMLRENKNKFDLVISDVHMPDMDGFKLLELVGLEMDLPVIMLSANSDPKLVMKGISHGACDYLLKPVRMEELKNIWQHVIRRRKFNNKDRNHFDNQDKLHHGSSEATADQKLNKKRKDQNEDEDEDRDDNEHENEDPTTQKKPRVVWSVELHRKFVAAVNQLGIDKAVPKKILDLMNVEKLTRENVASHLQKYRLYLKRISTVANQQANMVAALGSTDSSYLQMSSVNGLGFPNLAGTGQFHNAAFRSLPPSGMLGRLNSPAALGMCGLPSSGVIQIGPLPTPGHLTNCQSQFQSIVHTGNDGNVLQGMPMSLEVDQIQPNKGVTYIRELPTDVNNTTTFSVSNGFQDAKIMASSSNSAFLGVSNKPLMLEGSVQEVQDGRQFGKQSSLTVASLDSGFSSNFLDHGRCNDSWSSAVQSTGDQSNSFGINDCFKQATLLPSNIRDSMSTMALQSGNNPSQVSSISTVPIHLQDSKADLQCQIASIRSNTRQIINNAPQGWDDQSQRRDATYHSNAECSSINSVIPNHGTGSPMGQSLDPNNAIFQKTKSFNSTRQSDIVDPFLLKHNEVDNLAMETLMSSNDGYVIGQQKPQGSYFSNNFGSLDDLESVMVKQEQDKVTITEEEFGFGSYSLRTCM</sequence>
<dbReference type="SUPFAM" id="SSF52172">
    <property type="entry name" value="CheY-like"/>
    <property type="match status" value="1"/>
</dbReference>
<evidence type="ECO:0000256" key="4">
    <source>
        <dbReference type="ARBA" id="ARBA00022864"/>
    </source>
</evidence>
<keyword evidence="7 11" id="KW-0238">DNA-binding</keyword>
<dbReference type="PANTHER" id="PTHR43874">
    <property type="entry name" value="TWO-COMPONENT RESPONSE REGULATOR"/>
    <property type="match status" value="1"/>
</dbReference>